<gene>
    <name evidence="1" type="ORF">L323_19435</name>
</gene>
<dbReference type="Gene3D" id="3.40.50.300">
    <property type="entry name" value="P-loop containing nucleotide triphosphate hydrolases"/>
    <property type="match status" value="1"/>
</dbReference>
<evidence type="ECO:0000313" key="1">
    <source>
        <dbReference type="EMBL" id="EPR07636.1"/>
    </source>
</evidence>
<protein>
    <submittedName>
        <fullName evidence="1">Peptide maturation system protein</fullName>
    </submittedName>
</protein>
<dbReference type="InterPro" id="IPR027417">
    <property type="entry name" value="P-loop_NTPase"/>
</dbReference>
<dbReference type="EMBL" id="ATAY01000098">
    <property type="protein sequence ID" value="EPR07636.1"/>
    <property type="molecule type" value="Genomic_DNA"/>
</dbReference>
<reference evidence="1 2" key="1">
    <citation type="journal article" date="2013" name="Genome Announc.">
        <title>Draft Genome Sequence of the Cellulolytic Bacterium Clostridium papyrosolvens C7 (ATCC 700395).</title>
        <authorList>
            <person name="Zepeda V."/>
            <person name="Dassa B."/>
            <person name="Borovok I."/>
            <person name="Lamed R."/>
            <person name="Bayer E.A."/>
            <person name="Cate J.H."/>
        </authorList>
    </citation>
    <scope>NUCLEOTIDE SEQUENCE [LARGE SCALE GENOMIC DNA]</scope>
    <source>
        <strain evidence="1 2">C7</strain>
    </source>
</reference>
<name>U4QWJ8_9FIRM</name>
<sequence length="375" mass="43112">MEKNERLLIYPYNMEFTPVLRHRSLLTEYDISCLVSPNGWGLTGKDAGIADRGPDIGILVSADFEKSLDLCDTVMIVESHLPFDFEKYIFNKIKLAVKLKKNIICSLKLDGEAIKEISSLCNCEGVYFKYFDGIQNVLPEEIAIYNESIEEIDTPVILTVGISEKTNKFEIQLALREKIQKSGYKISQIGTRSYCEMMGFHSFPSFMYGNAISDINKVLMFNRFIKKIEMTEEPDIIIIGVPGGIMPFNRKFTNKFGLLAFEISHAVFPDVVIASLLYEDYKAEGFDMYANSIKYKLGFDVDFFNVANMQFDWERSYEEYVQSYTSLDYKFIDEKKTKFTENKIPVFNILNKDDSDNMVHQTIEKLTGYGNVQIV</sequence>
<dbReference type="SUPFAM" id="SSF52540">
    <property type="entry name" value="P-loop containing nucleoside triphosphate hydrolases"/>
    <property type="match status" value="1"/>
</dbReference>
<dbReference type="AlphaFoldDB" id="U4QWJ8"/>
<dbReference type="STRING" id="1330534.L323_19435"/>
<accession>U4QWJ8</accession>
<dbReference type="NCBIfam" id="TIGR04066">
    <property type="entry name" value="nat_prod_clost"/>
    <property type="match status" value="1"/>
</dbReference>
<dbReference type="RefSeq" id="WP_020817239.1">
    <property type="nucleotide sequence ID" value="NZ_ATAY01000098.1"/>
</dbReference>
<organism evidence="1 2">
    <name type="scientific">Ruminiclostridium papyrosolvens C7</name>
    <dbReference type="NCBI Taxonomy" id="1330534"/>
    <lineage>
        <taxon>Bacteria</taxon>
        <taxon>Bacillati</taxon>
        <taxon>Bacillota</taxon>
        <taxon>Clostridia</taxon>
        <taxon>Eubacteriales</taxon>
        <taxon>Oscillospiraceae</taxon>
        <taxon>Ruminiclostridium</taxon>
    </lineage>
</organism>
<proteinExistence type="predicted"/>
<comment type="caution">
    <text evidence="1">The sequence shown here is derived from an EMBL/GenBank/DDBJ whole genome shotgun (WGS) entry which is preliminary data.</text>
</comment>
<dbReference type="PATRIC" id="fig|1330534.3.peg.3855"/>
<dbReference type="OrthoDB" id="5464925at2"/>
<dbReference type="InterPro" id="IPR023823">
    <property type="entry name" value="CHP04066_peptide_maturation"/>
</dbReference>
<evidence type="ECO:0000313" key="2">
    <source>
        <dbReference type="Proteomes" id="UP000016860"/>
    </source>
</evidence>
<dbReference type="Proteomes" id="UP000016860">
    <property type="component" value="Unassembled WGS sequence"/>
</dbReference>